<gene>
    <name evidence="1" type="ORF">CPT_Moon275</name>
</gene>
<dbReference type="Pfam" id="PF09010">
    <property type="entry name" value="AsiA"/>
    <property type="match status" value="1"/>
</dbReference>
<proteinExistence type="predicted"/>
<accession>A0A0A0YQI0</accession>
<dbReference type="Proteomes" id="UP000030323">
    <property type="component" value="Segment"/>
</dbReference>
<sequence length="90" mass="10793">MTNFEIVREVVTIASILIKFGRDDIVEKRDHFIAFINETHVDDKDWRRLNQGSFRKLISELTVDEKKLLVEEFNEGYEDIYRHLAMYTNN</sequence>
<evidence type="ECO:0000313" key="1">
    <source>
        <dbReference type="EMBL" id="AIX12246.1"/>
    </source>
</evidence>
<protein>
    <submittedName>
        <fullName evidence="1">Anti-sigma70 protein</fullName>
    </submittedName>
</protein>
<dbReference type="EMBL" id="KM236240">
    <property type="protein sequence ID" value="AIX12246.1"/>
    <property type="molecule type" value="Genomic_DNA"/>
</dbReference>
<dbReference type="GeneID" id="24721874"/>
<dbReference type="GO" id="GO:0006355">
    <property type="term" value="P:regulation of DNA-templated transcription"/>
    <property type="evidence" value="ECO:0007669"/>
    <property type="project" value="InterPro"/>
</dbReference>
<dbReference type="SUPFAM" id="SSF69070">
    <property type="entry name" value="Anti-sigma factor AsiA"/>
    <property type="match status" value="1"/>
</dbReference>
<reference evidence="1 2" key="1">
    <citation type="journal article" date="2015" name="Genome Announc.">
        <title>Complete Genome Sequence of Citrobacter freundii Myophage Moon.</title>
        <authorList>
            <person name="Edwards G.B."/>
            <person name="Luna A.J."/>
            <person name="Hernandez A.C."/>
            <person name="Kuty Everett G.F."/>
        </authorList>
    </citation>
    <scope>NUCLEOTIDE SEQUENCE [LARGE SCALE GENOMIC DNA]</scope>
</reference>
<dbReference type="InterPro" id="IPR036486">
    <property type="entry name" value="AsiA_sf"/>
</dbReference>
<dbReference type="KEGG" id="vg:24721874"/>
<dbReference type="Gene3D" id="1.10.1810.10">
    <property type="entry name" value="Anti-Sigma Factor A"/>
    <property type="match status" value="1"/>
</dbReference>
<name>A0A0A0YQI0_9CAUD</name>
<evidence type="ECO:0000313" key="2">
    <source>
        <dbReference type="Proteomes" id="UP000030323"/>
    </source>
</evidence>
<dbReference type="RefSeq" id="YP_009146708.1">
    <property type="nucleotide sequence ID" value="NC_027331.1"/>
</dbReference>
<dbReference type="InterPro" id="IPR015100">
    <property type="entry name" value="AsiA"/>
</dbReference>
<keyword evidence="2" id="KW-1185">Reference proteome</keyword>
<organism evidence="1 2">
    <name type="scientific">Citrobacter phage Moon</name>
    <dbReference type="NCBI Taxonomy" id="1540095"/>
    <lineage>
        <taxon>Viruses</taxon>
        <taxon>Duplodnaviria</taxon>
        <taxon>Heunggongvirae</taxon>
        <taxon>Uroviricota</taxon>
        <taxon>Caudoviricetes</taxon>
        <taxon>Pantevenvirales</taxon>
        <taxon>Straboviridae</taxon>
        <taxon>Tevenvirinae</taxon>
        <taxon>Moonvirus</taxon>
        <taxon>Moonvirus moon</taxon>
    </lineage>
</organism>